<evidence type="ECO:0000259" key="1">
    <source>
        <dbReference type="PROSITE" id="PS50112"/>
    </source>
</evidence>
<accession>A0A829D6E5</accession>
<dbReference type="NCBIfam" id="TIGR00229">
    <property type="entry name" value="sensory_box"/>
    <property type="match status" value="1"/>
</dbReference>
<comment type="caution">
    <text evidence="3">The sequence shown here is derived from an EMBL/GenBank/DDBJ whole genome shotgun (WGS) entry which is preliminary data.</text>
</comment>
<dbReference type="Proteomes" id="UP000012329">
    <property type="component" value="Unassembled WGS sequence"/>
</dbReference>
<dbReference type="SMART" id="SM00091">
    <property type="entry name" value="PAS"/>
    <property type="match status" value="1"/>
</dbReference>
<organism evidence="3 4">
    <name type="scientific">Leptospira interrogans str. 2002000626</name>
    <dbReference type="NCBI Taxonomy" id="996803"/>
    <lineage>
        <taxon>Bacteria</taxon>
        <taxon>Pseudomonadati</taxon>
        <taxon>Spirochaetota</taxon>
        <taxon>Spirochaetia</taxon>
        <taxon>Leptospirales</taxon>
        <taxon>Leptospiraceae</taxon>
        <taxon>Leptospira</taxon>
    </lineage>
</organism>
<sequence>MNTSDSNLFNSEFFRQIFETSRDGIAVTNLDGSFLETNPAFQTLTGYSLEDLKKDSFWSLFPLNWDSSQRKVFHENLLSIGYSQEFEKEYIRKDGKNISISIRIYLIRDESKNPTAFWGTIRDISERKHNEEVHKQLYEEIKEGWEALRRIFVLNPFPMFISEIDT</sequence>
<dbReference type="InterPro" id="IPR000700">
    <property type="entry name" value="PAS-assoc_C"/>
</dbReference>
<dbReference type="EMBL" id="AFJL02000132">
    <property type="protein sequence ID" value="EMY04449.1"/>
    <property type="molecule type" value="Genomic_DNA"/>
</dbReference>
<evidence type="ECO:0000313" key="3">
    <source>
        <dbReference type="EMBL" id="EMY04449.1"/>
    </source>
</evidence>
<evidence type="ECO:0000313" key="4">
    <source>
        <dbReference type="Proteomes" id="UP000012329"/>
    </source>
</evidence>
<proteinExistence type="predicted"/>
<dbReference type="AlphaFoldDB" id="A0A829D6E5"/>
<dbReference type="PROSITE" id="PS50113">
    <property type="entry name" value="PAC"/>
    <property type="match status" value="1"/>
</dbReference>
<dbReference type="SMART" id="SM00086">
    <property type="entry name" value="PAC"/>
    <property type="match status" value="1"/>
</dbReference>
<dbReference type="PANTHER" id="PTHR44757">
    <property type="entry name" value="DIGUANYLATE CYCLASE DGCP"/>
    <property type="match status" value="1"/>
</dbReference>
<feature type="domain" description="PAC" evidence="2">
    <location>
        <begin position="84"/>
        <end position="136"/>
    </location>
</feature>
<reference evidence="3 4" key="1">
    <citation type="submission" date="2013-02" db="EMBL/GenBank/DDBJ databases">
        <authorList>
            <person name="Harkins D.M."/>
            <person name="Durkin A.S."/>
            <person name="Brinkac L.M."/>
            <person name="Haft D.H."/>
            <person name="Selengut J.D."/>
            <person name="Sanka R."/>
            <person name="DePew J."/>
            <person name="Purushe J."/>
            <person name="Whelen A.C."/>
            <person name="Vinetz J.M."/>
            <person name="Sutton G.G."/>
            <person name="Nierman W.C."/>
            <person name="Fouts D.E."/>
        </authorList>
    </citation>
    <scope>NUCLEOTIDE SEQUENCE [LARGE SCALE GENOMIC DNA]</scope>
    <source>
        <strain evidence="3 4">2002000626</strain>
    </source>
</reference>
<dbReference type="Gene3D" id="3.30.450.20">
    <property type="entry name" value="PAS domain"/>
    <property type="match status" value="1"/>
</dbReference>
<dbReference type="InterPro" id="IPR052155">
    <property type="entry name" value="Biofilm_reg_signaling"/>
</dbReference>
<dbReference type="InterPro" id="IPR000014">
    <property type="entry name" value="PAS"/>
</dbReference>
<dbReference type="Pfam" id="PF13426">
    <property type="entry name" value="PAS_9"/>
    <property type="match status" value="1"/>
</dbReference>
<feature type="non-terminal residue" evidence="3">
    <location>
        <position position="166"/>
    </location>
</feature>
<dbReference type="PANTHER" id="PTHR44757:SF2">
    <property type="entry name" value="BIOFILM ARCHITECTURE MAINTENANCE PROTEIN MBAA"/>
    <property type="match status" value="1"/>
</dbReference>
<protein>
    <submittedName>
        <fullName evidence="3">PAS domain S-box protein</fullName>
    </submittedName>
</protein>
<dbReference type="PROSITE" id="PS50112">
    <property type="entry name" value="PAS"/>
    <property type="match status" value="1"/>
</dbReference>
<name>A0A829D6E5_LEPIR</name>
<dbReference type="InterPro" id="IPR001610">
    <property type="entry name" value="PAC"/>
</dbReference>
<dbReference type="InterPro" id="IPR035965">
    <property type="entry name" value="PAS-like_dom_sf"/>
</dbReference>
<evidence type="ECO:0000259" key="2">
    <source>
        <dbReference type="PROSITE" id="PS50113"/>
    </source>
</evidence>
<dbReference type="CDD" id="cd00130">
    <property type="entry name" value="PAS"/>
    <property type="match status" value="1"/>
</dbReference>
<feature type="domain" description="PAS" evidence="1">
    <location>
        <begin position="10"/>
        <end position="52"/>
    </location>
</feature>
<dbReference type="SUPFAM" id="SSF55785">
    <property type="entry name" value="PYP-like sensor domain (PAS domain)"/>
    <property type="match status" value="1"/>
</dbReference>
<gene>
    <name evidence="3" type="ORF">LEP1GSC029_4140</name>
</gene>